<evidence type="ECO:0000313" key="1">
    <source>
        <dbReference type="EMBL" id="TET48550.1"/>
    </source>
</evidence>
<evidence type="ECO:0000313" key="2">
    <source>
        <dbReference type="Proteomes" id="UP000320679"/>
    </source>
</evidence>
<name>A0A523V1E1_UNCAE</name>
<dbReference type="AlphaFoldDB" id="A0A523V1E1"/>
<dbReference type="Proteomes" id="UP000320679">
    <property type="component" value="Unassembled WGS sequence"/>
</dbReference>
<organism evidence="1 2">
    <name type="scientific">Aerophobetes bacterium</name>
    <dbReference type="NCBI Taxonomy" id="2030807"/>
    <lineage>
        <taxon>Bacteria</taxon>
        <taxon>Candidatus Aerophobota</taxon>
    </lineage>
</organism>
<sequence length="61" mass="7018">MKCPLCGLEFKEEEGASHCRGCLLARSCLLVRCPGCGYEVPLEPKFIKSFKKWRKRINETK</sequence>
<dbReference type="EMBL" id="SOJK01000018">
    <property type="protein sequence ID" value="TET48550.1"/>
    <property type="molecule type" value="Genomic_DNA"/>
</dbReference>
<comment type="caution">
    <text evidence="1">The sequence shown here is derived from an EMBL/GenBank/DDBJ whole genome shotgun (WGS) entry which is preliminary data.</text>
</comment>
<gene>
    <name evidence="1" type="ORF">E3J59_00485</name>
</gene>
<protein>
    <recommendedName>
        <fullName evidence="3">DNA helicase PriA</fullName>
    </recommendedName>
</protein>
<proteinExistence type="predicted"/>
<reference evidence="1 2" key="1">
    <citation type="submission" date="2019-03" db="EMBL/GenBank/DDBJ databases">
        <title>Metabolic potential of uncultured bacteria and archaea associated with petroleum seepage in deep-sea sediments.</title>
        <authorList>
            <person name="Dong X."/>
            <person name="Hubert C."/>
        </authorList>
    </citation>
    <scope>NUCLEOTIDE SEQUENCE [LARGE SCALE GENOMIC DNA]</scope>
    <source>
        <strain evidence="1">E29_bin78</strain>
    </source>
</reference>
<evidence type="ECO:0008006" key="3">
    <source>
        <dbReference type="Google" id="ProtNLM"/>
    </source>
</evidence>
<accession>A0A523V1E1</accession>